<evidence type="ECO:0000256" key="1">
    <source>
        <dbReference type="SAM" id="MobiDB-lite"/>
    </source>
</evidence>
<dbReference type="RefSeq" id="XP_024874466.1">
    <property type="nucleotide sequence ID" value="XM_025018698.1"/>
</dbReference>
<feature type="compositionally biased region" description="Polar residues" evidence="1">
    <location>
        <begin position="60"/>
        <end position="74"/>
    </location>
</feature>
<feature type="compositionally biased region" description="Basic and acidic residues" evidence="1">
    <location>
        <begin position="109"/>
        <end position="127"/>
    </location>
</feature>
<reference evidence="3" key="1">
    <citation type="submission" date="2025-08" db="UniProtKB">
        <authorList>
            <consortium name="RefSeq"/>
        </authorList>
    </citation>
    <scope>IDENTIFICATION</scope>
    <source>
        <tissue evidence="3">Whole body</tissue>
    </source>
</reference>
<keyword evidence="2" id="KW-1185">Reference proteome</keyword>
<dbReference type="OrthoDB" id="7555263at2759"/>
<feature type="region of interest" description="Disordered" evidence="1">
    <location>
        <begin position="43"/>
        <end position="74"/>
    </location>
</feature>
<feature type="compositionally biased region" description="Basic and acidic residues" evidence="1">
    <location>
        <begin position="43"/>
        <end position="55"/>
    </location>
</feature>
<sequence length="313" mass="36831">MERQRLEKLSVSELQDEAKQYGLNPPGDALRCIDMIMSHLERQATSDLQKRETRAATKSKAMQSTVAATTPTGSSDLSQICAWMAEQMRIQQKDKQEQRRFQQEQMRIQQEEKQEQRRIQQEDKQEQRRIQQEQMLIQQEFQQEQARNQQEQQRQNQAMMQQMIELMNSSREDSQNRVRNVSNEDNVVRVDSGVSVTHRQPISSMATAHAVKMLSGQIPEFAGTDEDNVEIWIQTGERIAQIHAVTEDVLLLAASGRLIKNAKRWFDLNVTTLIESWQIFKEAIIRRFKREILFHVAMQKVEARRWNYQKEQF</sequence>
<evidence type="ECO:0000313" key="2">
    <source>
        <dbReference type="Proteomes" id="UP000504618"/>
    </source>
</evidence>
<dbReference type="Proteomes" id="UP000504618">
    <property type="component" value="Unplaced"/>
</dbReference>
<gene>
    <name evidence="3" type="primary">LOC112456253</name>
</gene>
<proteinExistence type="predicted"/>
<feature type="region of interest" description="Disordered" evidence="1">
    <location>
        <begin position="94"/>
        <end position="127"/>
    </location>
</feature>
<organism evidence="2 3">
    <name type="scientific">Temnothorax curvispinosus</name>
    <dbReference type="NCBI Taxonomy" id="300111"/>
    <lineage>
        <taxon>Eukaryota</taxon>
        <taxon>Metazoa</taxon>
        <taxon>Ecdysozoa</taxon>
        <taxon>Arthropoda</taxon>
        <taxon>Hexapoda</taxon>
        <taxon>Insecta</taxon>
        <taxon>Pterygota</taxon>
        <taxon>Neoptera</taxon>
        <taxon>Endopterygota</taxon>
        <taxon>Hymenoptera</taxon>
        <taxon>Apocrita</taxon>
        <taxon>Aculeata</taxon>
        <taxon>Formicoidea</taxon>
        <taxon>Formicidae</taxon>
        <taxon>Myrmicinae</taxon>
        <taxon>Temnothorax</taxon>
    </lineage>
</organism>
<name>A0A6J1PYZ7_9HYME</name>
<protein>
    <submittedName>
        <fullName evidence="3">Myb-like protein P</fullName>
    </submittedName>
</protein>
<dbReference type="AlphaFoldDB" id="A0A6J1PYZ7"/>
<evidence type="ECO:0000313" key="3">
    <source>
        <dbReference type="RefSeq" id="XP_024874466.1"/>
    </source>
</evidence>
<accession>A0A6J1PYZ7</accession>
<dbReference type="GeneID" id="112456253"/>